<proteinExistence type="predicted"/>
<reference evidence="1 2" key="1">
    <citation type="journal article" date="2014" name="Agronomy (Basel)">
        <title>A Draft Genome Sequence for Ensete ventricosum, the Drought-Tolerant Tree Against Hunger.</title>
        <authorList>
            <person name="Harrison J."/>
            <person name="Moore K.A."/>
            <person name="Paszkiewicz K."/>
            <person name="Jones T."/>
            <person name="Grant M."/>
            <person name="Ambacheew D."/>
            <person name="Muzemil S."/>
            <person name="Studholme D.J."/>
        </authorList>
    </citation>
    <scope>NUCLEOTIDE SEQUENCE [LARGE SCALE GENOMIC DNA]</scope>
</reference>
<evidence type="ECO:0000313" key="1">
    <source>
        <dbReference type="EMBL" id="RRT32403.1"/>
    </source>
</evidence>
<evidence type="ECO:0000313" key="2">
    <source>
        <dbReference type="Proteomes" id="UP000287651"/>
    </source>
</evidence>
<accession>A0A426WYM4</accession>
<dbReference type="Proteomes" id="UP000287651">
    <property type="component" value="Unassembled WGS sequence"/>
</dbReference>
<organism evidence="1 2">
    <name type="scientific">Ensete ventricosum</name>
    <name type="common">Abyssinian banana</name>
    <name type="synonym">Musa ensete</name>
    <dbReference type="NCBI Taxonomy" id="4639"/>
    <lineage>
        <taxon>Eukaryota</taxon>
        <taxon>Viridiplantae</taxon>
        <taxon>Streptophyta</taxon>
        <taxon>Embryophyta</taxon>
        <taxon>Tracheophyta</taxon>
        <taxon>Spermatophyta</taxon>
        <taxon>Magnoliopsida</taxon>
        <taxon>Liliopsida</taxon>
        <taxon>Zingiberales</taxon>
        <taxon>Musaceae</taxon>
        <taxon>Ensete</taxon>
    </lineage>
</organism>
<protein>
    <submittedName>
        <fullName evidence="1">Uncharacterized protein</fullName>
    </submittedName>
</protein>
<gene>
    <name evidence="1" type="ORF">B296_00028020</name>
</gene>
<comment type="caution">
    <text evidence="1">The sequence shown here is derived from an EMBL/GenBank/DDBJ whole genome shotgun (WGS) entry which is preliminary data.</text>
</comment>
<dbReference type="AlphaFoldDB" id="A0A426WYM4"/>
<sequence length="84" mass="9278">MGFAHADCWDTTVDMRRLSLAGEATDYAASAARSGVVHNYRLPLVVDPRAFVARCGYLSTGPAHDLGRWQRGRRCYAIRTCCSV</sequence>
<dbReference type="EMBL" id="AMZH03032240">
    <property type="protein sequence ID" value="RRT32403.1"/>
    <property type="molecule type" value="Genomic_DNA"/>
</dbReference>
<name>A0A426WYM4_ENSVE</name>